<organism evidence="4 5">
    <name type="scientific">Pseudozyma hubeiensis (strain SY62)</name>
    <name type="common">Yeast</name>
    <dbReference type="NCBI Taxonomy" id="1305764"/>
    <lineage>
        <taxon>Eukaryota</taxon>
        <taxon>Fungi</taxon>
        <taxon>Dikarya</taxon>
        <taxon>Basidiomycota</taxon>
        <taxon>Ustilaginomycotina</taxon>
        <taxon>Ustilaginomycetes</taxon>
        <taxon>Ustilaginales</taxon>
        <taxon>Ustilaginaceae</taxon>
        <taxon>Pseudozyma</taxon>
    </lineage>
</organism>
<evidence type="ECO:0000256" key="2">
    <source>
        <dbReference type="ARBA" id="ARBA00022737"/>
    </source>
</evidence>
<dbReference type="SUPFAM" id="SSF50978">
    <property type="entry name" value="WD40 repeat-like"/>
    <property type="match status" value="1"/>
</dbReference>
<dbReference type="EMBL" id="DF238808">
    <property type="protein sequence ID" value="GAC96938.1"/>
    <property type="molecule type" value="Genomic_DNA"/>
</dbReference>
<reference evidence="5" key="1">
    <citation type="journal article" date="2013" name="Genome Announc.">
        <title>Draft genome sequence of the basidiomycetous yeast-like fungus Pseudozyma hubeiensis SY62, which produces an abundant amount of the biosurfactant mannosylerythritol lipids.</title>
        <authorList>
            <person name="Konishi M."/>
            <person name="Hatada Y."/>
            <person name="Horiuchi J."/>
        </authorList>
    </citation>
    <scope>NUCLEOTIDE SEQUENCE [LARGE SCALE GENOMIC DNA]</scope>
    <source>
        <strain evidence="5">SY62</strain>
    </source>
</reference>
<keyword evidence="1 3" id="KW-0853">WD repeat</keyword>
<dbReference type="SMART" id="SM00320">
    <property type="entry name" value="WD40"/>
    <property type="match status" value="6"/>
</dbReference>
<evidence type="ECO:0008006" key="6">
    <source>
        <dbReference type="Google" id="ProtNLM"/>
    </source>
</evidence>
<dbReference type="PANTHER" id="PTHR44090">
    <property type="entry name" value="WD REPEAT-CONTAINING PROTEIN 61"/>
    <property type="match status" value="1"/>
</dbReference>
<dbReference type="Proteomes" id="UP000014071">
    <property type="component" value="Unassembled WGS sequence"/>
</dbReference>
<dbReference type="PANTHER" id="PTHR44090:SF1">
    <property type="entry name" value="SUPERKILLER COMPLEX PROTEIN 8"/>
    <property type="match status" value="1"/>
</dbReference>
<gene>
    <name evidence="4" type="ORF">PHSY_004522</name>
</gene>
<feature type="repeat" description="WD" evidence="3">
    <location>
        <begin position="58"/>
        <end position="91"/>
    </location>
</feature>
<dbReference type="Pfam" id="PF00400">
    <property type="entry name" value="WD40"/>
    <property type="match status" value="2"/>
</dbReference>
<name>R9P6A4_PSEHS</name>
<dbReference type="RefSeq" id="XP_012190525.1">
    <property type="nucleotide sequence ID" value="XM_012335135.1"/>
</dbReference>
<accession>R9P6A4</accession>
<keyword evidence="2" id="KW-0677">Repeat</keyword>
<evidence type="ECO:0000256" key="3">
    <source>
        <dbReference type="PROSITE-ProRule" id="PRU00221"/>
    </source>
</evidence>
<dbReference type="InterPro" id="IPR015943">
    <property type="entry name" value="WD40/YVTN_repeat-like_dom_sf"/>
</dbReference>
<dbReference type="STRING" id="1305764.R9P6A4"/>
<dbReference type="GO" id="GO:0005634">
    <property type="term" value="C:nucleus"/>
    <property type="evidence" value="ECO:0007669"/>
    <property type="project" value="TreeGrafter"/>
</dbReference>
<dbReference type="PROSITE" id="PS50082">
    <property type="entry name" value="WD_REPEATS_2"/>
    <property type="match status" value="2"/>
</dbReference>
<evidence type="ECO:0000313" key="5">
    <source>
        <dbReference type="Proteomes" id="UP000014071"/>
    </source>
</evidence>
<dbReference type="InterPro" id="IPR051510">
    <property type="entry name" value="SKI8"/>
</dbReference>
<keyword evidence="5" id="KW-1185">Reference proteome</keyword>
<dbReference type="GeneID" id="24109804"/>
<evidence type="ECO:0000313" key="4">
    <source>
        <dbReference type="EMBL" id="GAC96938.1"/>
    </source>
</evidence>
<sequence length="407" mass="42959">MPRFWVSSPLYARALSSYETLSPTSYPHLHHGVILSGDCQGNIKTFDAHSALSYRSLPKPHSNAVHCITTNDAATLALSNAIDGTVALWDLTPFATAKPPAESNDDALAAGNASEEPALLPLPVDDPNQLLVATIDSITSHSTPQAKLSEAWKTALHPTAPLFASVGAGATISLHSLPSQESSGFGTMLATATLPPSLENKKDVFGLSLSFHPSGNHLSVGTNIGQVLLYTLSSDYQLTLVSAYLDHPSPVRALSFTPNLLLCGSDDRTITIHDVKPILSPSQHSYPLVGDEERIGGTVASLSGHKGCLLALQAVEGSEGNVFASVGADKSIKFWDLASATKSTPVWNGGEVKGVRAFAVQPRWREKVEAKEGEVNGAAATATSSMTRFVTASEDGRLRWYRGAGLG</sequence>
<dbReference type="InterPro" id="IPR036322">
    <property type="entry name" value="WD40_repeat_dom_sf"/>
</dbReference>
<protein>
    <recommendedName>
        <fullName evidence="6">WD40 repeat-like protein</fullName>
    </recommendedName>
</protein>
<dbReference type="Gene3D" id="2.130.10.10">
    <property type="entry name" value="YVTN repeat-like/Quinoprotein amine dehydrogenase"/>
    <property type="match status" value="2"/>
</dbReference>
<dbReference type="HOGENOM" id="CLU_696613_0_0_1"/>
<dbReference type="eggNOG" id="KOG4155">
    <property type="taxonomic scope" value="Eukaryota"/>
</dbReference>
<evidence type="ECO:0000256" key="1">
    <source>
        <dbReference type="ARBA" id="ARBA00022574"/>
    </source>
</evidence>
<dbReference type="OrthoDB" id="538223at2759"/>
<dbReference type="InterPro" id="IPR001680">
    <property type="entry name" value="WD40_rpt"/>
</dbReference>
<dbReference type="GO" id="GO:0032991">
    <property type="term" value="C:protein-containing complex"/>
    <property type="evidence" value="ECO:0007669"/>
    <property type="project" value="UniProtKB-ARBA"/>
</dbReference>
<feature type="repeat" description="WD" evidence="3">
    <location>
        <begin position="302"/>
        <end position="345"/>
    </location>
</feature>
<proteinExistence type="predicted"/>
<dbReference type="AlphaFoldDB" id="R9P6A4"/>